<evidence type="ECO:0000256" key="2">
    <source>
        <dbReference type="SAM" id="Phobius"/>
    </source>
</evidence>
<reference evidence="4 5" key="1">
    <citation type="journal article" date="2012" name="Genome Biol.">
        <title>Genome and low-iron response of an oceanic diatom adapted to chronic iron limitation.</title>
        <authorList>
            <person name="Lommer M."/>
            <person name="Specht M."/>
            <person name="Roy A.S."/>
            <person name="Kraemer L."/>
            <person name="Andreson R."/>
            <person name="Gutowska M.A."/>
            <person name="Wolf J."/>
            <person name="Bergner S.V."/>
            <person name="Schilhabel M.B."/>
            <person name="Klostermeier U.C."/>
            <person name="Beiko R.G."/>
            <person name="Rosenstiel P."/>
            <person name="Hippler M."/>
            <person name="Laroche J."/>
        </authorList>
    </citation>
    <scope>NUCLEOTIDE SEQUENCE [LARGE SCALE GENOMIC DNA]</scope>
    <source>
        <strain evidence="4 5">CCMP1005</strain>
    </source>
</reference>
<proteinExistence type="predicted"/>
<dbReference type="eggNOG" id="KOG2206">
    <property type="taxonomic scope" value="Eukaryota"/>
</dbReference>
<feature type="region of interest" description="Disordered" evidence="1">
    <location>
        <begin position="493"/>
        <end position="513"/>
    </location>
</feature>
<keyword evidence="2" id="KW-1133">Transmembrane helix</keyword>
<evidence type="ECO:0000313" key="4">
    <source>
        <dbReference type="EMBL" id="EJK44464.1"/>
    </source>
</evidence>
<dbReference type="GO" id="GO:0003727">
    <property type="term" value="F:single-stranded RNA binding"/>
    <property type="evidence" value="ECO:0007669"/>
    <property type="project" value="TreeGrafter"/>
</dbReference>
<feature type="compositionally biased region" description="Acidic residues" evidence="1">
    <location>
        <begin position="497"/>
        <end position="506"/>
    </location>
</feature>
<dbReference type="Gene3D" id="3.30.420.10">
    <property type="entry name" value="Ribonuclease H-like superfamily/Ribonuclease H"/>
    <property type="match status" value="1"/>
</dbReference>
<dbReference type="InterPro" id="IPR045092">
    <property type="entry name" value="Rrp6-like"/>
</dbReference>
<dbReference type="GO" id="GO:0005730">
    <property type="term" value="C:nucleolus"/>
    <property type="evidence" value="ECO:0007669"/>
    <property type="project" value="TreeGrafter"/>
</dbReference>
<dbReference type="GO" id="GO:0071036">
    <property type="term" value="P:nuclear polyadenylation-dependent snoRNA catabolic process"/>
    <property type="evidence" value="ECO:0007669"/>
    <property type="project" value="TreeGrafter"/>
</dbReference>
<dbReference type="GO" id="GO:0071037">
    <property type="term" value="P:nuclear polyadenylation-dependent snRNA catabolic process"/>
    <property type="evidence" value="ECO:0007669"/>
    <property type="project" value="TreeGrafter"/>
</dbReference>
<comment type="caution">
    <text evidence="4">The sequence shown here is derived from an EMBL/GenBank/DDBJ whole genome shotgun (WGS) entry which is preliminary data.</text>
</comment>
<dbReference type="EMBL" id="AGNL01049649">
    <property type="protein sequence ID" value="EJK44464.1"/>
    <property type="molecule type" value="Genomic_DNA"/>
</dbReference>
<protein>
    <recommendedName>
        <fullName evidence="3">3'-5' exonuclease domain-containing protein</fullName>
    </recommendedName>
</protein>
<dbReference type="GO" id="GO:0000175">
    <property type="term" value="F:3'-5'-RNA exonuclease activity"/>
    <property type="evidence" value="ECO:0007669"/>
    <property type="project" value="InterPro"/>
</dbReference>
<organism evidence="4 5">
    <name type="scientific">Thalassiosira oceanica</name>
    <name type="common">Marine diatom</name>
    <dbReference type="NCBI Taxonomy" id="159749"/>
    <lineage>
        <taxon>Eukaryota</taxon>
        <taxon>Sar</taxon>
        <taxon>Stramenopiles</taxon>
        <taxon>Ochrophyta</taxon>
        <taxon>Bacillariophyta</taxon>
        <taxon>Coscinodiscophyceae</taxon>
        <taxon>Thalassiosirophycidae</taxon>
        <taxon>Thalassiosirales</taxon>
        <taxon>Thalassiosiraceae</taxon>
        <taxon>Thalassiosira</taxon>
    </lineage>
</organism>
<keyword evidence="2" id="KW-0812">Transmembrane</keyword>
<keyword evidence="2" id="KW-0472">Membrane</keyword>
<evidence type="ECO:0000313" key="5">
    <source>
        <dbReference type="Proteomes" id="UP000266841"/>
    </source>
</evidence>
<dbReference type="PANTHER" id="PTHR12124:SF47">
    <property type="entry name" value="EXOSOME COMPONENT 10"/>
    <property type="match status" value="1"/>
</dbReference>
<feature type="region of interest" description="Disordered" evidence="1">
    <location>
        <begin position="121"/>
        <end position="140"/>
    </location>
</feature>
<dbReference type="OMA" id="NNDESCM"/>
<dbReference type="GO" id="GO:0071035">
    <property type="term" value="P:nuclear polyadenylation-dependent rRNA catabolic process"/>
    <property type="evidence" value="ECO:0007669"/>
    <property type="project" value="TreeGrafter"/>
</dbReference>
<dbReference type="GO" id="GO:0000467">
    <property type="term" value="P:exonucleolytic trimming to generate mature 3'-end of 5.8S rRNA from tricistronic rRNA transcript (SSU-rRNA, 5.8S rRNA, LSU-rRNA)"/>
    <property type="evidence" value="ECO:0007669"/>
    <property type="project" value="InterPro"/>
</dbReference>
<dbReference type="InterPro" id="IPR012337">
    <property type="entry name" value="RNaseH-like_sf"/>
</dbReference>
<evidence type="ECO:0000259" key="3">
    <source>
        <dbReference type="Pfam" id="PF01612"/>
    </source>
</evidence>
<dbReference type="PANTHER" id="PTHR12124">
    <property type="entry name" value="POLYMYOSITIS/SCLERODERMA AUTOANTIGEN-RELATED"/>
    <property type="match status" value="1"/>
</dbReference>
<dbReference type="InterPro" id="IPR002562">
    <property type="entry name" value="3'-5'_exonuclease_dom"/>
</dbReference>
<dbReference type="AlphaFoldDB" id="K0R0W8"/>
<dbReference type="GO" id="GO:0071051">
    <property type="term" value="P:poly(A)-dependent snoRNA 3'-end processing"/>
    <property type="evidence" value="ECO:0007669"/>
    <property type="project" value="TreeGrafter"/>
</dbReference>
<dbReference type="GO" id="GO:0071044">
    <property type="term" value="P:histone mRNA catabolic process"/>
    <property type="evidence" value="ECO:0007669"/>
    <property type="project" value="TreeGrafter"/>
</dbReference>
<name>K0R0W8_THAOC</name>
<dbReference type="OrthoDB" id="1920326at2759"/>
<accession>K0R0W8</accession>
<dbReference type="Pfam" id="PF01612">
    <property type="entry name" value="DNA_pol_A_exo1"/>
    <property type="match status" value="1"/>
</dbReference>
<dbReference type="GO" id="GO:0071038">
    <property type="term" value="P:TRAMP-dependent tRNA surveillance pathway"/>
    <property type="evidence" value="ECO:0007669"/>
    <property type="project" value="TreeGrafter"/>
</dbReference>
<evidence type="ECO:0000256" key="1">
    <source>
        <dbReference type="SAM" id="MobiDB-lite"/>
    </source>
</evidence>
<gene>
    <name evidence="4" type="ORF">THAOC_36991</name>
</gene>
<dbReference type="SUPFAM" id="SSF53098">
    <property type="entry name" value="Ribonuclease H-like"/>
    <property type="match status" value="1"/>
</dbReference>
<dbReference type="InterPro" id="IPR036397">
    <property type="entry name" value="RNaseH_sf"/>
</dbReference>
<sequence length="735" mass="82807">MGRRYGKGKRGRKNWGKRWESRQQLSHADWQGVERYLEAYRDRALEIHGRQGSGPRPSGDGQENIISEVVIGSHTFAPLTDALCSRPYIDLPHTLDGKERKRVHELCSFIDLYHAGAGVDDKHRSNAPDDAALNNNKSGTAAKKRRVSVSVFADGLDHVPDLEVRRSDIHSWGQLVSKMCRPWYLKAKGENSSEEARKRAIELEKGQIREFVRLPETSVRGANNDESCMTKADLLDMNELEKYDLSKVPGPDQTPWMLVDSIEKLKVCVHELKFGLGGDHEGRRPIISELAFDLEMHSVGDGRTTSQSAIRTCLIQLTSSVFDEEGGTTRDLGKDFVIDPLAPGVWDAIPSILGPIFADPSVVKIGHAIGGMDTKSLHQDFGILVVNAFDTYESCRVLMGARDGGLGLAKLCRRYGLPDWEKYQALKNRYQKSDWRMRPLDDGALTYGRYDVRYLCALRRLLMRDLVGKDMLGCPTLSPSVFDSRVDSDEFDHGDSFEDEEDDETPPESSLGYDNEYEVDDAQLLSSSDGASRSVQKHSTLIHASLFPSYQHLMKAIAVSQRRCLKLWDGKDDEPMLKNPLLLSLIKDGSRSRGRGKHWSAPHMKLYEKLVHWRNDAAEKVQVHVSEVCSLPKNRSELKRFVFVLPKLLDLELPHGDEFFRIVITSDAFSVGETRSPDAVYYRAQETVSTQGDTLSRDTDETDNGKYRRPLQLLVASLLSVCTVAIVLSRYKKRQ</sequence>
<dbReference type="Proteomes" id="UP000266841">
    <property type="component" value="Unassembled WGS sequence"/>
</dbReference>
<dbReference type="GO" id="GO:0071039">
    <property type="term" value="P:nuclear polyadenylation-dependent CUT catabolic process"/>
    <property type="evidence" value="ECO:0007669"/>
    <property type="project" value="TreeGrafter"/>
</dbReference>
<feature type="transmembrane region" description="Helical" evidence="2">
    <location>
        <begin position="711"/>
        <end position="731"/>
    </location>
</feature>
<dbReference type="GO" id="GO:0071040">
    <property type="term" value="P:nuclear polyadenylation-dependent antisense transcript catabolic process"/>
    <property type="evidence" value="ECO:0007669"/>
    <property type="project" value="TreeGrafter"/>
</dbReference>
<feature type="domain" description="3'-5' exonuclease" evidence="3">
    <location>
        <begin position="288"/>
        <end position="465"/>
    </location>
</feature>
<dbReference type="GO" id="GO:0000176">
    <property type="term" value="C:nuclear exosome (RNase complex)"/>
    <property type="evidence" value="ECO:0007669"/>
    <property type="project" value="TreeGrafter"/>
</dbReference>
<keyword evidence="5" id="KW-1185">Reference proteome</keyword>